<reference evidence="2" key="1">
    <citation type="submission" date="2020-08" db="EMBL/GenBank/DDBJ databases">
        <title>Multicomponent nature underlies the extraordinary mechanical properties of spider dragline silk.</title>
        <authorList>
            <person name="Kono N."/>
            <person name="Nakamura H."/>
            <person name="Mori M."/>
            <person name="Yoshida Y."/>
            <person name="Ohtoshi R."/>
            <person name="Malay A.D."/>
            <person name="Moran D.A.P."/>
            <person name="Tomita M."/>
            <person name="Numata K."/>
            <person name="Arakawa K."/>
        </authorList>
    </citation>
    <scope>NUCLEOTIDE SEQUENCE</scope>
</reference>
<organism evidence="2 3">
    <name type="scientific">Trichonephila clavipes</name>
    <name type="common">Golden silk orbweaver</name>
    <name type="synonym">Nephila clavipes</name>
    <dbReference type="NCBI Taxonomy" id="2585209"/>
    <lineage>
        <taxon>Eukaryota</taxon>
        <taxon>Metazoa</taxon>
        <taxon>Ecdysozoa</taxon>
        <taxon>Arthropoda</taxon>
        <taxon>Chelicerata</taxon>
        <taxon>Arachnida</taxon>
        <taxon>Araneae</taxon>
        <taxon>Araneomorphae</taxon>
        <taxon>Entelegynae</taxon>
        <taxon>Araneoidea</taxon>
        <taxon>Nephilidae</taxon>
        <taxon>Trichonephila</taxon>
    </lineage>
</organism>
<name>A0A8X6SK47_TRICX</name>
<protein>
    <submittedName>
        <fullName evidence="2">HTH_Tnp_Tc3_2 domain-containing protein</fullName>
    </submittedName>
</protein>
<dbReference type="EMBL" id="BMAU01021332">
    <property type="protein sequence ID" value="GFY14876.1"/>
    <property type="molecule type" value="Genomic_DNA"/>
</dbReference>
<gene>
    <name evidence="2" type="primary">NCL1_53147</name>
    <name evidence="2" type="ORF">TNCV_234261</name>
</gene>
<evidence type="ECO:0000256" key="1">
    <source>
        <dbReference type="SAM" id="MobiDB-lite"/>
    </source>
</evidence>
<sequence>MTGRRYCDMQMISFFEHSDKAGTVYHNYGLSYRSITARVARDVMTISKIWNRWVQDGNTERRARSQRPSITSSGEDRHVTHMALMERAAT</sequence>
<dbReference type="AlphaFoldDB" id="A0A8X6SK47"/>
<comment type="caution">
    <text evidence="2">The sequence shown here is derived from an EMBL/GenBank/DDBJ whole genome shotgun (WGS) entry which is preliminary data.</text>
</comment>
<keyword evidence="3" id="KW-1185">Reference proteome</keyword>
<feature type="region of interest" description="Disordered" evidence="1">
    <location>
        <begin position="58"/>
        <end position="90"/>
    </location>
</feature>
<dbReference type="Proteomes" id="UP000887159">
    <property type="component" value="Unassembled WGS sequence"/>
</dbReference>
<proteinExistence type="predicted"/>
<evidence type="ECO:0000313" key="2">
    <source>
        <dbReference type="EMBL" id="GFY14876.1"/>
    </source>
</evidence>
<accession>A0A8X6SK47</accession>
<evidence type="ECO:0000313" key="3">
    <source>
        <dbReference type="Proteomes" id="UP000887159"/>
    </source>
</evidence>